<protein>
    <submittedName>
        <fullName evidence="1">DUF2628 domain-containing protein</fullName>
    </submittedName>
</protein>
<dbReference type="Proteomes" id="UP001597108">
    <property type="component" value="Unassembled WGS sequence"/>
</dbReference>
<reference evidence="2" key="1">
    <citation type="journal article" date="2019" name="Int. J. Syst. Evol. Microbiol.">
        <title>The Global Catalogue of Microorganisms (GCM) 10K type strain sequencing project: providing services to taxonomists for standard genome sequencing and annotation.</title>
        <authorList>
            <consortium name="The Broad Institute Genomics Platform"/>
            <consortium name="The Broad Institute Genome Sequencing Center for Infectious Disease"/>
            <person name="Wu L."/>
            <person name="Ma J."/>
        </authorList>
    </citation>
    <scope>NUCLEOTIDE SEQUENCE [LARGE SCALE GENOMIC DNA]</scope>
    <source>
        <strain evidence="2">CCUG 60524</strain>
    </source>
</reference>
<sequence length="277" mass="30473">MAEIRPDTAERLNALVKEFVGSSEDYYCRAFAYMMEAPGFRFTFNKAAALLGPIWFGARGLWSWFLGFLLLETLAFIQIGRGLFGDLGREFRERADRIAETLELRQQQIAKAEESGAATLDALKRAAASLEGALVDAEAAAATADSTGMVYILSGLAILAAFKLLQDALANWTLEGQFARWRSDRQVTHGWSTERLAVALGLAVPVIGLSAIKFAQPDAIELLKTFPTNRNWRLDVGDGVQAAFDWTKTAGRGFFDGLTLGMRTLLDWIEVLLVDTP</sequence>
<dbReference type="Pfam" id="PF10947">
    <property type="entry name" value="DUF2628"/>
    <property type="match status" value="1"/>
</dbReference>
<accession>A0ABW3IWR3</accession>
<organism evidence="1 2">
    <name type="scientific">Tropicimonas aquimaris</name>
    <dbReference type="NCBI Taxonomy" id="914152"/>
    <lineage>
        <taxon>Bacteria</taxon>
        <taxon>Pseudomonadati</taxon>
        <taxon>Pseudomonadota</taxon>
        <taxon>Alphaproteobacteria</taxon>
        <taxon>Rhodobacterales</taxon>
        <taxon>Roseobacteraceae</taxon>
        <taxon>Tropicimonas</taxon>
    </lineage>
</organism>
<gene>
    <name evidence="1" type="ORF">ACFQ2S_23550</name>
</gene>
<dbReference type="InterPro" id="IPR024399">
    <property type="entry name" value="DUF2628"/>
</dbReference>
<name>A0ABW3IWR3_9RHOB</name>
<comment type="caution">
    <text evidence="1">The sequence shown here is derived from an EMBL/GenBank/DDBJ whole genome shotgun (WGS) entry which is preliminary data.</text>
</comment>
<evidence type="ECO:0000313" key="2">
    <source>
        <dbReference type="Proteomes" id="UP001597108"/>
    </source>
</evidence>
<dbReference type="RefSeq" id="WP_386078831.1">
    <property type="nucleotide sequence ID" value="NZ_JBHTJT010000060.1"/>
</dbReference>
<evidence type="ECO:0000313" key="1">
    <source>
        <dbReference type="EMBL" id="MFD0982613.1"/>
    </source>
</evidence>
<proteinExistence type="predicted"/>
<dbReference type="EMBL" id="JBHTJT010000060">
    <property type="protein sequence ID" value="MFD0982613.1"/>
    <property type="molecule type" value="Genomic_DNA"/>
</dbReference>
<keyword evidence="2" id="KW-1185">Reference proteome</keyword>